<keyword evidence="3" id="KW-1185">Reference proteome</keyword>
<name>A0A432V9Q0_9HYPH</name>
<evidence type="ECO:0000256" key="1">
    <source>
        <dbReference type="SAM" id="MobiDB-lite"/>
    </source>
</evidence>
<dbReference type="SUPFAM" id="SSF50199">
    <property type="entry name" value="Staphylococcal nuclease"/>
    <property type="match status" value="1"/>
</dbReference>
<dbReference type="RefSeq" id="WP_128624377.1">
    <property type="nucleotide sequence ID" value="NZ_ML133508.1"/>
</dbReference>
<protein>
    <submittedName>
        <fullName evidence="2">Thermonuclease family protein</fullName>
    </submittedName>
</protein>
<dbReference type="Gene3D" id="2.40.50.90">
    <property type="match status" value="1"/>
</dbReference>
<sequence>MRPGVLATSIVMLLGVGLAILRGGALITGQQSEATMADQPPVAASPKTDRPLPPRSPAPEQDKPEPTPDVTQLERIAPREPLGDLGSAAPPRPKNGGTILYQPLSPAAGKIEAMGYSIVLAGIEQPDPEESCDFEGKAWPCGARARSAFRAFLRGRAVNCEIAPEAQKTASITTSCRLGKQDVAEWLVENGWARAAPGGPYARLAEDARAQGRGLYGPPPAAAAPPVALPIPSITPAGPPEPFQ</sequence>
<gene>
    <name evidence="2" type="ORF">EET67_04310</name>
</gene>
<comment type="caution">
    <text evidence="2">The sequence shown here is derived from an EMBL/GenBank/DDBJ whole genome shotgun (WGS) entry which is preliminary data.</text>
</comment>
<accession>A0A432V9Q0</accession>
<evidence type="ECO:0000313" key="3">
    <source>
        <dbReference type="Proteomes" id="UP000281647"/>
    </source>
</evidence>
<feature type="region of interest" description="Disordered" evidence="1">
    <location>
        <begin position="212"/>
        <end position="244"/>
    </location>
</feature>
<dbReference type="EMBL" id="RKST01000003">
    <property type="protein sequence ID" value="RUM98874.1"/>
    <property type="molecule type" value="Genomic_DNA"/>
</dbReference>
<dbReference type="Proteomes" id="UP000281647">
    <property type="component" value="Unassembled WGS sequence"/>
</dbReference>
<organism evidence="2 3">
    <name type="scientific">Borborobacter arsenicus</name>
    <dbReference type="NCBI Taxonomy" id="1851146"/>
    <lineage>
        <taxon>Bacteria</taxon>
        <taxon>Pseudomonadati</taxon>
        <taxon>Pseudomonadota</taxon>
        <taxon>Alphaproteobacteria</taxon>
        <taxon>Hyphomicrobiales</taxon>
        <taxon>Phyllobacteriaceae</taxon>
        <taxon>Borborobacter</taxon>
    </lineage>
</organism>
<dbReference type="AlphaFoldDB" id="A0A432V9Q0"/>
<feature type="region of interest" description="Disordered" evidence="1">
    <location>
        <begin position="32"/>
        <end position="101"/>
    </location>
</feature>
<feature type="compositionally biased region" description="Pro residues" evidence="1">
    <location>
        <begin position="217"/>
        <end position="229"/>
    </location>
</feature>
<dbReference type="OrthoDB" id="9810674at2"/>
<reference evidence="2 3" key="1">
    <citation type="submission" date="2018-11" db="EMBL/GenBank/DDBJ databases">
        <title>Pseudaminobacter arsenicus sp. nov., an arsenic-resistant bacterium isolated from arsenic-rich aquifers.</title>
        <authorList>
            <person name="Mu Y."/>
        </authorList>
    </citation>
    <scope>NUCLEOTIDE SEQUENCE [LARGE SCALE GENOMIC DNA]</scope>
    <source>
        <strain evidence="2 3">CB3</strain>
    </source>
</reference>
<dbReference type="InterPro" id="IPR035437">
    <property type="entry name" value="SNase_OB-fold_sf"/>
</dbReference>
<evidence type="ECO:0000313" key="2">
    <source>
        <dbReference type="EMBL" id="RUM98874.1"/>
    </source>
</evidence>
<proteinExistence type="predicted"/>